<reference evidence="2 3" key="1">
    <citation type="submission" date="2012-02" db="EMBL/GenBank/DDBJ databases">
        <title>The Genome Sequence of Parabacteroides merdae CL03T12C32.</title>
        <authorList>
            <consortium name="The Broad Institute Genome Sequencing Platform"/>
            <person name="Earl A."/>
            <person name="Ward D."/>
            <person name="Feldgarden M."/>
            <person name="Gevers D."/>
            <person name="Zitomersky N.L."/>
            <person name="Coyne M.J."/>
            <person name="Comstock L.E."/>
            <person name="Young S.K."/>
            <person name="Zeng Q."/>
            <person name="Gargeya S."/>
            <person name="Fitzgerald M."/>
            <person name="Haas B."/>
            <person name="Abouelleil A."/>
            <person name="Alvarado L."/>
            <person name="Arachchi H.M."/>
            <person name="Berlin A."/>
            <person name="Chapman S.B."/>
            <person name="Gearin G."/>
            <person name="Goldberg J."/>
            <person name="Griggs A."/>
            <person name="Gujja S."/>
            <person name="Hansen M."/>
            <person name="Heiman D."/>
            <person name="Howarth C."/>
            <person name="Larimer J."/>
            <person name="Lui A."/>
            <person name="MacDonald P.J.P."/>
            <person name="McCowen C."/>
            <person name="Montmayeur A."/>
            <person name="Murphy C."/>
            <person name="Neiman D."/>
            <person name="Pearson M."/>
            <person name="Priest M."/>
            <person name="Roberts A."/>
            <person name="Saif S."/>
            <person name="Shea T."/>
            <person name="Sisk P."/>
            <person name="Stolte C."/>
            <person name="Sykes S."/>
            <person name="Wortman J."/>
            <person name="Nusbaum C."/>
            <person name="Birren B."/>
        </authorList>
    </citation>
    <scope>NUCLEOTIDE SEQUENCE [LARGE SCALE GENOMIC DNA]</scope>
    <source>
        <strain evidence="2 3">CL03T12C32</strain>
    </source>
</reference>
<proteinExistence type="predicted"/>
<protein>
    <submittedName>
        <fullName evidence="2">Uncharacterized protein</fullName>
    </submittedName>
</protein>
<evidence type="ECO:0000313" key="2">
    <source>
        <dbReference type="EMBL" id="EKN13792.1"/>
    </source>
</evidence>
<keyword evidence="1" id="KW-1133">Transmembrane helix</keyword>
<accession>K5YJB9</accession>
<keyword evidence="1" id="KW-0812">Transmembrane</keyword>
<dbReference type="HOGENOM" id="CLU_154566_0_0_10"/>
<name>K5YJB9_9BACT</name>
<comment type="caution">
    <text evidence="2">The sequence shown here is derived from an EMBL/GenBank/DDBJ whole genome shotgun (WGS) entry which is preliminary data.</text>
</comment>
<dbReference type="Proteomes" id="UP000006271">
    <property type="component" value="Unassembled WGS sequence"/>
</dbReference>
<evidence type="ECO:0000256" key="1">
    <source>
        <dbReference type="SAM" id="Phobius"/>
    </source>
</evidence>
<evidence type="ECO:0000313" key="3">
    <source>
        <dbReference type="Proteomes" id="UP000006271"/>
    </source>
</evidence>
<organism evidence="2 3">
    <name type="scientific">Parabacteroides merdae CL03T12C32</name>
    <dbReference type="NCBI Taxonomy" id="999420"/>
    <lineage>
        <taxon>Bacteria</taxon>
        <taxon>Pseudomonadati</taxon>
        <taxon>Bacteroidota</taxon>
        <taxon>Bacteroidia</taxon>
        <taxon>Bacteroidales</taxon>
        <taxon>Tannerellaceae</taxon>
        <taxon>Parabacteroides</taxon>
    </lineage>
</organism>
<dbReference type="EMBL" id="AGZQ01000007">
    <property type="protein sequence ID" value="EKN13792.1"/>
    <property type="molecule type" value="Genomic_DNA"/>
</dbReference>
<feature type="transmembrane region" description="Helical" evidence="1">
    <location>
        <begin position="12"/>
        <end position="35"/>
    </location>
</feature>
<gene>
    <name evidence="2" type="ORF">HMPREF1060_01401</name>
</gene>
<sequence length="114" mass="13369">MTQYKHLITGGLQMFFVHYGSILHLKINILIYIYISSFPCPSLNRQRHDRNEKNPFFRIRKSGLSPPELRGLTHQSPLFRTQKSLVSRLTRILYDRPHLQGNQHLLSFPPTVSL</sequence>
<dbReference type="AlphaFoldDB" id="K5YJB9"/>
<keyword evidence="1" id="KW-0472">Membrane</keyword>